<reference evidence="10 11" key="1">
    <citation type="submission" date="2020-08" db="EMBL/GenBank/DDBJ databases">
        <title>Sequencing the genomes of 1000 actinobacteria strains.</title>
        <authorList>
            <person name="Klenk H.-P."/>
        </authorList>
    </citation>
    <scope>NUCLEOTIDE SEQUENCE [LARGE SCALE GENOMIC DNA]</scope>
    <source>
        <strain evidence="10 11">DSM 11053</strain>
    </source>
</reference>
<evidence type="ECO:0000256" key="8">
    <source>
        <dbReference type="SAM" id="MobiDB-lite"/>
    </source>
</evidence>
<evidence type="ECO:0000256" key="9">
    <source>
        <dbReference type="SAM" id="Phobius"/>
    </source>
</evidence>
<feature type="region of interest" description="Disordered" evidence="8">
    <location>
        <begin position="1"/>
        <end position="32"/>
    </location>
</feature>
<dbReference type="NCBIfam" id="TIGR00842">
    <property type="entry name" value="bcct"/>
    <property type="match status" value="1"/>
</dbReference>
<feature type="transmembrane region" description="Helical" evidence="9">
    <location>
        <begin position="281"/>
        <end position="302"/>
    </location>
</feature>
<keyword evidence="6 9" id="KW-1133">Transmembrane helix</keyword>
<dbReference type="RefSeq" id="WP_183337635.1">
    <property type="nucleotide sequence ID" value="NZ_JACHZG010000001.1"/>
</dbReference>
<evidence type="ECO:0000256" key="6">
    <source>
        <dbReference type="ARBA" id="ARBA00022989"/>
    </source>
</evidence>
<evidence type="ECO:0000256" key="2">
    <source>
        <dbReference type="ARBA" id="ARBA00005658"/>
    </source>
</evidence>
<dbReference type="InterPro" id="IPR000060">
    <property type="entry name" value="BCCT_transptr"/>
</dbReference>
<feature type="transmembrane region" description="Helical" evidence="9">
    <location>
        <begin position="91"/>
        <end position="119"/>
    </location>
</feature>
<keyword evidence="11" id="KW-1185">Reference proteome</keyword>
<organism evidence="10 11">
    <name type="scientific">Microlunatus antarcticus</name>
    <dbReference type="NCBI Taxonomy" id="53388"/>
    <lineage>
        <taxon>Bacteria</taxon>
        <taxon>Bacillati</taxon>
        <taxon>Actinomycetota</taxon>
        <taxon>Actinomycetes</taxon>
        <taxon>Propionibacteriales</taxon>
        <taxon>Propionibacteriaceae</taxon>
        <taxon>Microlunatus</taxon>
    </lineage>
</organism>
<feature type="transmembrane region" description="Helical" evidence="9">
    <location>
        <begin position="195"/>
        <end position="213"/>
    </location>
</feature>
<comment type="subcellular location">
    <subcellularLocation>
        <location evidence="1">Cell membrane</location>
        <topology evidence="1">Multi-pass membrane protein</topology>
    </subcellularLocation>
</comment>
<feature type="transmembrane region" description="Helical" evidence="9">
    <location>
        <begin position="372"/>
        <end position="390"/>
    </location>
</feature>
<feature type="transmembrane region" description="Helical" evidence="9">
    <location>
        <begin position="468"/>
        <end position="489"/>
    </location>
</feature>
<protein>
    <submittedName>
        <fullName evidence="10">Choline/carnitine/betaine transport</fullName>
    </submittedName>
</protein>
<evidence type="ECO:0000256" key="5">
    <source>
        <dbReference type="ARBA" id="ARBA00022692"/>
    </source>
</evidence>
<evidence type="ECO:0000313" key="11">
    <source>
        <dbReference type="Proteomes" id="UP000565572"/>
    </source>
</evidence>
<keyword evidence="4" id="KW-1003">Cell membrane</keyword>
<evidence type="ECO:0000256" key="7">
    <source>
        <dbReference type="ARBA" id="ARBA00023136"/>
    </source>
</evidence>
<evidence type="ECO:0000256" key="3">
    <source>
        <dbReference type="ARBA" id="ARBA00022448"/>
    </source>
</evidence>
<accession>A0A7W5JV11</accession>
<feature type="transmembrane region" description="Helical" evidence="9">
    <location>
        <begin position="60"/>
        <end position="79"/>
    </location>
</feature>
<feature type="transmembrane region" description="Helical" evidence="9">
    <location>
        <begin position="314"/>
        <end position="337"/>
    </location>
</feature>
<dbReference type="PANTHER" id="PTHR30047">
    <property type="entry name" value="HIGH-AFFINITY CHOLINE TRANSPORT PROTEIN-RELATED"/>
    <property type="match status" value="1"/>
</dbReference>
<sequence>MTDLKPSPTPVDLHDVDPPVTGPAEEATDQTADDRSLLARIRSHLPDNFKAEAEGRGIDWVVFGVVALLAVGFVLWGFLGTDSLATASTNALGTLIGATGWAFVLTASLFVVFVLWLALGKFGSIPLGQDGEKPAFKTWSWISMMFAAGMGIGLMFYGVAEPLYHYVSPPPGTVDGQTPAAIQTAMATSLFHWTLHPWAMYAVVGLAMAYGTYRMGRRQLLSDIFTPLFGRKAVDGAGGKVINILAIFATLFGSAASLGLGAIQIGGGLEANGVISAPSRAVYVVIIAILTVCFVASAVSGIERGIQWLSNTNMVLAILLALLVFVVGPTIFILNMIPSALGDYIRDLPDMSARTAATGDAETTAWLASWTIFYWAWWVSWTPFVGMFIARISRGRTIRQFVTGVLLVPSVVSLLWFAIFGGAAIGLQEQATAAGGSTSMVTTVDGAPSVSFDGALYNLIDTLGMSPVLTTVAIVLVMVLVGIFFVTGADSASIIMGSISSYGVEEPRKPLIVFWGVLMGCVAAVMLVAGGDDPTEALSGLQRITIISAVPFILVMVLMCVALTKDLYRDPITLRKRLTESVVERSVRVAVDQHQGETFDMVTLPTESTPEAASASPGEYARVRSGHPQ</sequence>
<feature type="transmembrane region" description="Helical" evidence="9">
    <location>
        <begin position="510"/>
        <end position="531"/>
    </location>
</feature>
<dbReference type="AlphaFoldDB" id="A0A7W5JV11"/>
<evidence type="ECO:0000256" key="4">
    <source>
        <dbReference type="ARBA" id="ARBA00022475"/>
    </source>
</evidence>
<feature type="transmembrane region" description="Helical" evidence="9">
    <location>
        <begin position="241"/>
        <end position="261"/>
    </location>
</feature>
<evidence type="ECO:0000256" key="1">
    <source>
        <dbReference type="ARBA" id="ARBA00004651"/>
    </source>
</evidence>
<keyword evidence="7 9" id="KW-0472">Membrane</keyword>
<feature type="transmembrane region" description="Helical" evidence="9">
    <location>
        <begin position="139"/>
        <end position="160"/>
    </location>
</feature>
<dbReference type="EMBL" id="JACHZG010000001">
    <property type="protein sequence ID" value="MBB3326748.1"/>
    <property type="molecule type" value="Genomic_DNA"/>
</dbReference>
<feature type="transmembrane region" description="Helical" evidence="9">
    <location>
        <begin position="543"/>
        <end position="568"/>
    </location>
</feature>
<name>A0A7W5JV11_9ACTN</name>
<comment type="caution">
    <text evidence="10">The sequence shown here is derived from an EMBL/GenBank/DDBJ whole genome shotgun (WGS) entry which is preliminary data.</text>
</comment>
<feature type="region of interest" description="Disordered" evidence="8">
    <location>
        <begin position="606"/>
        <end position="629"/>
    </location>
</feature>
<evidence type="ECO:0000313" key="10">
    <source>
        <dbReference type="EMBL" id="MBB3326748.1"/>
    </source>
</evidence>
<dbReference type="Pfam" id="PF02028">
    <property type="entry name" value="BCCT"/>
    <property type="match status" value="1"/>
</dbReference>
<dbReference type="InterPro" id="IPR018093">
    <property type="entry name" value="BCCT_CS"/>
</dbReference>
<dbReference type="GO" id="GO:0005886">
    <property type="term" value="C:plasma membrane"/>
    <property type="evidence" value="ECO:0007669"/>
    <property type="project" value="UniProtKB-SubCell"/>
</dbReference>
<feature type="transmembrane region" description="Helical" evidence="9">
    <location>
        <begin position="402"/>
        <end position="427"/>
    </location>
</feature>
<proteinExistence type="inferred from homology"/>
<dbReference type="PROSITE" id="PS01303">
    <property type="entry name" value="BCCT"/>
    <property type="match status" value="1"/>
</dbReference>
<keyword evidence="3" id="KW-0813">Transport</keyword>
<dbReference type="PANTHER" id="PTHR30047:SF7">
    <property type="entry name" value="HIGH-AFFINITY CHOLINE TRANSPORT PROTEIN"/>
    <property type="match status" value="1"/>
</dbReference>
<dbReference type="Proteomes" id="UP000565572">
    <property type="component" value="Unassembled WGS sequence"/>
</dbReference>
<dbReference type="GO" id="GO:0022857">
    <property type="term" value="F:transmembrane transporter activity"/>
    <property type="evidence" value="ECO:0007669"/>
    <property type="project" value="InterPro"/>
</dbReference>
<gene>
    <name evidence="10" type="ORF">FHX39_001692</name>
</gene>
<keyword evidence="5 9" id="KW-0812">Transmembrane</keyword>
<comment type="similarity">
    <text evidence="2">Belongs to the BCCT transporter (TC 2.A.15) family.</text>
</comment>